<evidence type="ECO:0000256" key="1">
    <source>
        <dbReference type="ARBA" id="ARBA00023015"/>
    </source>
</evidence>
<dbReference type="SMART" id="SM00342">
    <property type="entry name" value="HTH_ARAC"/>
    <property type="match status" value="1"/>
</dbReference>
<dbReference type="InterPro" id="IPR003313">
    <property type="entry name" value="AraC-bd"/>
</dbReference>
<evidence type="ECO:0000259" key="4">
    <source>
        <dbReference type="PROSITE" id="PS01124"/>
    </source>
</evidence>
<evidence type="ECO:0000313" key="6">
    <source>
        <dbReference type="Proteomes" id="UP000480246"/>
    </source>
</evidence>
<dbReference type="Proteomes" id="UP000480246">
    <property type="component" value="Unassembled WGS sequence"/>
</dbReference>
<reference evidence="5 6" key="1">
    <citation type="submission" date="2019-10" db="EMBL/GenBank/DDBJ databases">
        <title>Gracilibacillus sp. nov. isolated from rice seeds.</title>
        <authorList>
            <person name="He S."/>
        </authorList>
    </citation>
    <scope>NUCLEOTIDE SEQUENCE [LARGE SCALE GENOMIC DNA]</scope>
    <source>
        <strain evidence="5 6">TD8</strain>
    </source>
</reference>
<gene>
    <name evidence="5" type="ORF">F9U64_14240</name>
</gene>
<dbReference type="InterPro" id="IPR009057">
    <property type="entry name" value="Homeodomain-like_sf"/>
</dbReference>
<feature type="domain" description="HTH araC/xylS-type" evidence="4">
    <location>
        <begin position="182"/>
        <end position="280"/>
    </location>
</feature>
<dbReference type="Gene3D" id="1.10.10.60">
    <property type="entry name" value="Homeodomain-like"/>
    <property type="match status" value="2"/>
</dbReference>
<dbReference type="InterPro" id="IPR020449">
    <property type="entry name" value="Tscrpt_reg_AraC-type_HTH"/>
</dbReference>
<dbReference type="PRINTS" id="PR00032">
    <property type="entry name" value="HTHARAC"/>
</dbReference>
<evidence type="ECO:0000313" key="5">
    <source>
        <dbReference type="EMBL" id="KAB8130500.1"/>
    </source>
</evidence>
<evidence type="ECO:0000256" key="2">
    <source>
        <dbReference type="ARBA" id="ARBA00023125"/>
    </source>
</evidence>
<dbReference type="PANTHER" id="PTHR43280:SF28">
    <property type="entry name" value="HTH-TYPE TRANSCRIPTIONAL ACTIVATOR RHAS"/>
    <property type="match status" value="1"/>
</dbReference>
<sequence>MVIMLNELFPYSFSYKNSKEPQNELPDHAHDYHEIIYVHCGKGKFFIDNRLYEMNKGDIFIVPHDTLHHAKPNNDDLITSTVIFFSAALIHNLSIDEPFSYLSLIDNMKKETDYKIQLEQSDQLFLEGLFARIDQELAEEKLGSAHASVLITHQILLELSRVRAKQNKGVGDPSKGNQDWMQQILTYIDNNLHREVTLPMLAKQALLSTAHFSRVFKQTTGMGPTAYLNKKRIFKAKEMLLHSDHTIAFIAEEIGYESIPHFYRMFRKYIGITPARFRRANKGRA</sequence>
<keyword evidence="2" id="KW-0238">DNA-binding</keyword>
<protein>
    <submittedName>
        <fullName evidence="5">AraC family transcriptional regulator</fullName>
    </submittedName>
</protein>
<comment type="caution">
    <text evidence="5">The sequence shown here is derived from an EMBL/GenBank/DDBJ whole genome shotgun (WGS) entry which is preliminary data.</text>
</comment>
<evidence type="ECO:0000256" key="3">
    <source>
        <dbReference type="ARBA" id="ARBA00023163"/>
    </source>
</evidence>
<dbReference type="InterPro" id="IPR014710">
    <property type="entry name" value="RmlC-like_jellyroll"/>
</dbReference>
<dbReference type="InterPro" id="IPR018060">
    <property type="entry name" value="HTH_AraC"/>
</dbReference>
<accession>A0A7C8L2L0</accession>
<dbReference type="InterPro" id="IPR018062">
    <property type="entry name" value="HTH_AraC-typ_CS"/>
</dbReference>
<dbReference type="Gene3D" id="2.60.120.10">
    <property type="entry name" value="Jelly Rolls"/>
    <property type="match status" value="1"/>
</dbReference>
<dbReference type="Pfam" id="PF12833">
    <property type="entry name" value="HTH_18"/>
    <property type="match status" value="1"/>
</dbReference>
<dbReference type="PANTHER" id="PTHR43280">
    <property type="entry name" value="ARAC-FAMILY TRANSCRIPTIONAL REGULATOR"/>
    <property type="match status" value="1"/>
</dbReference>
<dbReference type="PROSITE" id="PS00041">
    <property type="entry name" value="HTH_ARAC_FAMILY_1"/>
    <property type="match status" value="1"/>
</dbReference>
<dbReference type="OrthoDB" id="8737373at2"/>
<dbReference type="GO" id="GO:0043565">
    <property type="term" value="F:sequence-specific DNA binding"/>
    <property type="evidence" value="ECO:0007669"/>
    <property type="project" value="InterPro"/>
</dbReference>
<keyword evidence="1" id="KW-0805">Transcription regulation</keyword>
<dbReference type="Pfam" id="PF02311">
    <property type="entry name" value="AraC_binding"/>
    <property type="match status" value="1"/>
</dbReference>
<dbReference type="AlphaFoldDB" id="A0A7C8L2L0"/>
<name>A0A7C8L2L0_9BACI</name>
<organism evidence="5 6">
    <name type="scientific">Gracilibacillus oryzae</name>
    <dbReference type="NCBI Taxonomy" id="1672701"/>
    <lineage>
        <taxon>Bacteria</taxon>
        <taxon>Bacillati</taxon>
        <taxon>Bacillota</taxon>
        <taxon>Bacilli</taxon>
        <taxon>Bacillales</taxon>
        <taxon>Bacillaceae</taxon>
        <taxon>Gracilibacillus</taxon>
    </lineage>
</organism>
<keyword evidence="3" id="KW-0804">Transcription</keyword>
<dbReference type="GO" id="GO:0003700">
    <property type="term" value="F:DNA-binding transcription factor activity"/>
    <property type="evidence" value="ECO:0007669"/>
    <property type="project" value="InterPro"/>
</dbReference>
<dbReference type="SUPFAM" id="SSF51215">
    <property type="entry name" value="Regulatory protein AraC"/>
    <property type="match status" value="1"/>
</dbReference>
<dbReference type="InterPro" id="IPR037923">
    <property type="entry name" value="HTH-like"/>
</dbReference>
<dbReference type="EMBL" id="WEID01000070">
    <property type="protein sequence ID" value="KAB8130500.1"/>
    <property type="molecule type" value="Genomic_DNA"/>
</dbReference>
<proteinExistence type="predicted"/>
<dbReference type="PROSITE" id="PS01124">
    <property type="entry name" value="HTH_ARAC_FAMILY_2"/>
    <property type="match status" value="1"/>
</dbReference>
<dbReference type="SUPFAM" id="SSF46689">
    <property type="entry name" value="Homeodomain-like"/>
    <property type="match status" value="2"/>
</dbReference>
<keyword evidence="6" id="KW-1185">Reference proteome</keyword>